<accession>A0A645F7D6</accession>
<protein>
    <submittedName>
        <fullName evidence="1">Uncharacterized protein</fullName>
    </submittedName>
</protein>
<name>A0A645F7D6_9ZZZZ</name>
<dbReference type="AlphaFoldDB" id="A0A645F7D6"/>
<organism evidence="1">
    <name type="scientific">bioreactor metagenome</name>
    <dbReference type="NCBI Taxonomy" id="1076179"/>
    <lineage>
        <taxon>unclassified sequences</taxon>
        <taxon>metagenomes</taxon>
        <taxon>ecological metagenomes</taxon>
    </lineage>
</organism>
<comment type="caution">
    <text evidence="1">The sequence shown here is derived from an EMBL/GenBank/DDBJ whole genome shotgun (WGS) entry which is preliminary data.</text>
</comment>
<reference evidence="1" key="1">
    <citation type="submission" date="2019-08" db="EMBL/GenBank/DDBJ databases">
        <authorList>
            <person name="Kucharzyk K."/>
            <person name="Murdoch R.W."/>
            <person name="Higgins S."/>
            <person name="Loffler F."/>
        </authorList>
    </citation>
    <scope>NUCLEOTIDE SEQUENCE</scope>
</reference>
<evidence type="ECO:0000313" key="1">
    <source>
        <dbReference type="EMBL" id="MPN09259.1"/>
    </source>
</evidence>
<proteinExistence type="predicted"/>
<gene>
    <name evidence="1" type="ORF">SDC9_156548</name>
</gene>
<sequence length="67" mass="6972">MELHLHPAVFVGVDFFARRACDHGRLRAGSVGLGGRALAAVRHALGHDGEADAVRRRAVDACALGAA</sequence>
<dbReference type="EMBL" id="VSSQ01055361">
    <property type="protein sequence ID" value="MPN09259.1"/>
    <property type="molecule type" value="Genomic_DNA"/>
</dbReference>